<dbReference type="InterPro" id="IPR036638">
    <property type="entry name" value="HLH_DNA-bd_sf"/>
</dbReference>
<dbReference type="OrthoDB" id="1799384at2"/>
<evidence type="ECO:0000313" key="1">
    <source>
        <dbReference type="EMBL" id="SDF28624.1"/>
    </source>
</evidence>
<proteinExistence type="predicted"/>
<dbReference type="InterPro" id="IPR037208">
    <property type="entry name" value="Spo0E-like_sf"/>
</dbReference>
<gene>
    <name evidence="1" type="ORF">SAMN05660235_01060</name>
</gene>
<keyword evidence="2" id="KW-1185">Reference proteome</keyword>
<sequence>MQKGLGQMAQSIETMRRQLYYVADLKGRTSAEVLALSQQLDKLLAKYERLKLALRA</sequence>
<dbReference type="Gene3D" id="4.10.280.10">
    <property type="entry name" value="Helix-loop-helix DNA-binding domain"/>
    <property type="match status" value="1"/>
</dbReference>
<dbReference type="Pfam" id="PF09388">
    <property type="entry name" value="SpoOE-like"/>
    <property type="match status" value="1"/>
</dbReference>
<dbReference type="InterPro" id="IPR018540">
    <property type="entry name" value="Spo0E-like"/>
</dbReference>
<accession>A0A1G7JV07</accession>
<name>A0A1G7JV07_9FIRM</name>
<dbReference type="GO" id="GO:0043937">
    <property type="term" value="P:regulation of sporulation"/>
    <property type="evidence" value="ECO:0007669"/>
    <property type="project" value="InterPro"/>
</dbReference>
<dbReference type="Proteomes" id="UP000243333">
    <property type="component" value="Unassembled WGS sequence"/>
</dbReference>
<dbReference type="SUPFAM" id="SSF140500">
    <property type="entry name" value="BAS1536-like"/>
    <property type="match status" value="1"/>
</dbReference>
<dbReference type="EMBL" id="FNBU01000006">
    <property type="protein sequence ID" value="SDF28624.1"/>
    <property type="molecule type" value="Genomic_DNA"/>
</dbReference>
<reference evidence="2" key="1">
    <citation type="submission" date="2016-10" db="EMBL/GenBank/DDBJ databases">
        <authorList>
            <person name="Varghese N."/>
            <person name="Submissions S."/>
        </authorList>
    </citation>
    <scope>NUCLEOTIDE SEQUENCE [LARGE SCALE GENOMIC DNA]</scope>
    <source>
        <strain evidence="2">DSM 23256</strain>
    </source>
</reference>
<protein>
    <submittedName>
        <fullName evidence="1">Spo0E like sporulation regulatory protein</fullName>
    </submittedName>
</protein>
<organism evidence="1 2">
    <name type="scientific">Sporolituus thermophilus DSM 23256</name>
    <dbReference type="NCBI Taxonomy" id="1123285"/>
    <lineage>
        <taxon>Bacteria</taxon>
        <taxon>Bacillati</taxon>
        <taxon>Bacillota</taxon>
        <taxon>Negativicutes</taxon>
        <taxon>Selenomonadales</taxon>
        <taxon>Sporomusaceae</taxon>
        <taxon>Sporolituus</taxon>
    </lineage>
</organism>
<dbReference type="GO" id="GO:0046983">
    <property type="term" value="F:protein dimerization activity"/>
    <property type="evidence" value="ECO:0007669"/>
    <property type="project" value="InterPro"/>
</dbReference>
<evidence type="ECO:0000313" key="2">
    <source>
        <dbReference type="Proteomes" id="UP000243333"/>
    </source>
</evidence>
<dbReference type="RefSeq" id="WP_093688804.1">
    <property type="nucleotide sequence ID" value="NZ_FNBU01000006.1"/>
</dbReference>
<dbReference type="AlphaFoldDB" id="A0A1G7JV07"/>